<dbReference type="Proteomes" id="UP000179807">
    <property type="component" value="Unassembled WGS sequence"/>
</dbReference>
<dbReference type="EMBL" id="MLAK01001012">
    <property type="protein sequence ID" value="OHS99317.1"/>
    <property type="molecule type" value="Genomic_DNA"/>
</dbReference>
<feature type="domain" description="Vps16 N-terminal" evidence="1">
    <location>
        <begin position="36"/>
        <end position="411"/>
    </location>
</feature>
<evidence type="ECO:0000313" key="2">
    <source>
        <dbReference type="EMBL" id="OHS99317.1"/>
    </source>
</evidence>
<dbReference type="VEuPathDB" id="TrichDB:TRFO_34291"/>
<dbReference type="GeneID" id="94844295"/>
<sequence>MEKILGKEELSYSTVSDIQLDWTAIDDVRYSWKKIWDLDSILNFNPTIEKYSGGVNGSLIAQFEKSWNMIYAQPIRLYDYKGNLVYEYKIKSPASDLFFHVTSSDRLIVLTNKCQLFIFFAGRNVASYFLADCDVVEASIWDHGLVFLTANHEIYYAPFFENPTLLCSIAEFPMRPSVMKVIPAEYTANNSPIVYLNDCSDQITVATSEGAWQIPFHDQIITFAFSPNYSMIAFLCQNDDDLSLIITESDPGSSHLLTVILDTEGKTFLQLSWVGNDFPIITYEDSVNIVLSSGSVIQMSTDRYPFSGRSAIFTCSESALVFSSGSLFKIKIVNDDFSLVSSTKPLYPPSQLVDAFVKRSSDKAILLKKNGALEEAMDVCLKSALEVDSPAEQRILMLSANFARTYFDMSNKIDVFSENAQKLRLVNAMRNELNILLSPLHLFEEVHQNDILLRICNRQRFSLALKVADFLYYDKRAIITEWCLAMAYNISDDDVALRIISKKLDDNFEINAIATALHNEGRVELSKQVARLERSTARVVPFYISCGMWEEAIDAAVRSSDSSLFIDVVNQAIDNNLTDIVTDAVGRDFITYSTIAKMVGQQGIAQSSELSGKNEIYFRMCQKYASNYVPENMVTYMTRLDESNTSFDRKLQSFYNKRIENDTINKVIEKFILGAADPRQPKPIADFVSNMKVNKRKFYVMMGSTYAKHKKWNKFLGLTNEAYSSYWHHYVMMAQFHFGHDHATEFVNAIQDAKQLENLKGLLQMSPNEQYETFAGMKQVRLFDNKFELFK</sequence>
<organism evidence="2 3">
    <name type="scientific">Tritrichomonas foetus</name>
    <dbReference type="NCBI Taxonomy" id="1144522"/>
    <lineage>
        <taxon>Eukaryota</taxon>
        <taxon>Metamonada</taxon>
        <taxon>Parabasalia</taxon>
        <taxon>Tritrichomonadida</taxon>
        <taxon>Tritrichomonadidae</taxon>
        <taxon>Tritrichomonas</taxon>
    </lineage>
</organism>
<evidence type="ECO:0000313" key="3">
    <source>
        <dbReference type="Proteomes" id="UP000179807"/>
    </source>
</evidence>
<dbReference type="OrthoDB" id="1792at2759"/>
<dbReference type="AlphaFoldDB" id="A0A1J4JP74"/>
<dbReference type="RefSeq" id="XP_068352454.1">
    <property type="nucleotide sequence ID" value="XM_068509591.1"/>
</dbReference>
<dbReference type="InterPro" id="IPR016534">
    <property type="entry name" value="VPS16"/>
</dbReference>
<dbReference type="GO" id="GO:0006886">
    <property type="term" value="P:intracellular protein transport"/>
    <property type="evidence" value="ECO:0007669"/>
    <property type="project" value="InterPro"/>
</dbReference>
<dbReference type="GO" id="GO:0005768">
    <property type="term" value="C:endosome"/>
    <property type="evidence" value="ECO:0007669"/>
    <property type="project" value="TreeGrafter"/>
</dbReference>
<reference evidence="2" key="1">
    <citation type="submission" date="2016-10" db="EMBL/GenBank/DDBJ databases">
        <authorList>
            <person name="Benchimol M."/>
            <person name="Almeida L.G."/>
            <person name="Vasconcelos A.T."/>
            <person name="Perreira-Neves A."/>
            <person name="Rosa I.A."/>
            <person name="Tasca T."/>
            <person name="Bogo M.R."/>
            <person name="de Souza W."/>
        </authorList>
    </citation>
    <scope>NUCLEOTIDE SEQUENCE [LARGE SCALE GENOMIC DNA]</scope>
    <source>
        <strain evidence="2">K</strain>
    </source>
</reference>
<dbReference type="GO" id="GO:0030897">
    <property type="term" value="C:HOPS complex"/>
    <property type="evidence" value="ECO:0007669"/>
    <property type="project" value="TreeGrafter"/>
</dbReference>
<dbReference type="PANTHER" id="PTHR12811:SF0">
    <property type="entry name" value="VACUOLAR PROTEIN SORTING-ASSOCIATED PROTEIN 16 HOMOLOG"/>
    <property type="match status" value="1"/>
</dbReference>
<comment type="caution">
    <text evidence="2">The sequence shown here is derived from an EMBL/GenBank/DDBJ whole genome shotgun (WGS) entry which is preliminary data.</text>
</comment>
<dbReference type="GO" id="GO:0003779">
    <property type="term" value="F:actin binding"/>
    <property type="evidence" value="ECO:0007669"/>
    <property type="project" value="TreeGrafter"/>
</dbReference>
<dbReference type="GO" id="GO:0005765">
    <property type="term" value="C:lysosomal membrane"/>
    <property type="evidence" value="ECO:0007669"/>
    <property type="project" value="TreeGrafter"/>
</dbReference>
<dbReference type="InterPro" id="IPR006926">
    <property type="entry name" value="Vps16_N"/>
</dbReference>
<keyword evidence="3" id="KW-1185">Reference proteome</keyword>
<name>A0A1J4JP74_9EUKA</name>
<dbReference type="Pfam" id="PF04841">
    <property type="entry name" value="Vps16_N"/>
    <property type="match status" value="1"/>
</dbReference>
<gene>
    <name evidence="2" type="ORF">TRFO_34291</name>
</gene>
<accession>A0A1J4JP74</accession>
<evidence type="ECO:0000259" key="1">
    <source>
        <dbReference type="Pfam" id="PF04841"/>
    </source>
</evidence>
<dbReference type="PANTHER" id="PTHR12811">
    <property type="entry name" value="VACUOLAR PROTEIN SORTING VPS16"/>
    <property type="match status" value="1"/>
</dbReference>
<dbReference type="GO" id="GO:0042144">
    <property type="term" value="P:vacuole fusion, non-autophagic"/>
    <property type="evidence" value="ECO:0007669"/>
    <property type="project" value="TreeGrafter"/>
</dbReference>
<protein>
    <recommendedName>
        <fullName evidence="1">Vps16 N-terminal domain-containing protein</fullName>
    </recommendedName>
</protein>
<dbReference type="GO" id="GO:0016197">
    <property type="term" value="P:endosomal transport"/>
    <property type="evidence" value="ECO:0007669"/>
    <property type="project" value="TreeGrafter"/>
</dbReference>
<proteinExistence type="predicted"/>